<dbReference type="InterPro" id="IPR050087">
    <property type="entry name" value="AON_synthase_class-II"/>
</dbReference>
<evidence type="ECO:0000256" key="11">
    <source>
        <dbReference type="ARBA" id="ARBA00047715"/>
    </source>
</evidence>
<dbReference type="GO" id="GO:0030170">
    <property type="term" value="F:pyridoxal phosphate binding"/>
    <property type="evidence" value="ECO:0007669"/>
    <property type="project" value="InterPro"/>
</dbReference>
<dbReference type="InterPro" id="IPR001917">
    <property type="entry name" value="Aminotrans_II_pyridoxalP_BS"/>
</dbReference>
<keyword evidence="8 12" id="KW-0663">Pyridoxal phosphate</keyword>
<evidence type="ECO:0000256" key="5">
    <source>
        <dbReference type="ARBA" id="ARBA00013187"/>
    </source>
</evidence>
<keyword evidence="7" id="KW-0093">Biotin biosynthesis</keyword>
<dbReference type="InterPro" id="IPR015422">
    <property type="entry name" value="PyrdxlP-dep_Trfase_small"/>
</dbReference>
<comment type="cofactor">
    <cofactor evidence="1 12">
        <name>pyridoxal 5'-phosphate</name>
        <dbReference type="ChEBI" id="CHEBI:597326"/>
    </cofactor>
</comment>
<evidence type="ECO:0000256" key="6">
    <source>
        <dbReference type="ARBA" id="ARBA00022679"/>
    </source>
</evidence>
<reference evidence="14" key="2">
    <citation type="journal article" date="2021" name="PeerJ">
        <title>Extensive microbial diversity within the chicken gut microbiome revealed by metagenomics and culture.</title>
        <authorList>
            <person name="Gilroy R."/>
            <person name="Ravi A."/>
            <person name="Getino M."/>
            <person name="Pursley I."/>
            <person name="Horton D.L."/>
            <person name="Alikhan N.F."/>
            <person name="Baker D."/>
            <person name="Gharbi K."/>
            <person name="Hall N."/>
            <person name="Watson M."/>
            <person name="Adriaenssens E.M."/>
            <person name="Foster-Nyarko E."/>
            <person name="Jarju S."/>
            <person name="Secka A."/>
            <person name="Antonio M."/>
            <person name="Oren A."/>
            <person name="Chaudhuri R.R."/>
            <person name="La Ragione R."/>
            <person name="Hildebrand F."/>
            <person name="Pallen M.J."/>
        </authorList>
    </citation>
    <scope>NUCLEOTIDE SEQUENCE</scope>
    <source>
        <strain evidence="14">CHK154-7741</strain>
    </source>
</reference>
<dbReference type="PROSITE" id="PS00599">
    <property type="entry name" value="AA_TRANSFER_CLASS_2"/>
    <property type="match status" value="1"/>
</dbReference>
<protein>
    <recommendedName>
        <fullName evidence="5">8-amino-7-oxononanoate synthase</fullName>
        <ecNumber evidence="5">2.3.1.47</ecNumber>
    </recommendedName>
    <alternativeName>
        <fullName evidence="9">7-keto-8-amino-pelargonic acid synthase</fullName>
    </alternativeName>
    <alternativeName>
        <fullName evidence="10">8-amino-7-ketopelargonate synthase</fullName>
    </alternativeName>
</protein>
<dbReference type="InterPro" id="IPR004839">
    <property type="entry name" value="Aminotransferase_I/II_large"/>
</dbReference>
<dbReference type="Gene3D" id="3.40.640.10">
    <property type="entry name" value="Type I PLP-dependent aspartate aminotransferase-like (Major domain)"/>
    <property type="match status" value="1"/>
</dbReference>
<dbReference type="GO" id="GO:0009102">
    <property type="term" value="P:biotin biosynthetic process"/>
    <property type="evidence" value="ECO:0007669"/>
    <property type="project" value="UniProtKB-KW"/>
</dbReference>
<dbReference type="PANTHER" id="PTHR13693:SF100">
    <property type="entry name" value="8-AMINO-7-OXONONANOATE SYNTHASE"/>
    <property type="match status" value="1"/>
</dbReference>
<organism evidence="14 15">
    <name type="scientific">Candidatus Limenecus avicola</name>
    <dbReference type="NCBI Taxonomy" id="2840847"/>
    <lineage>
        <taxon>Bacteria</taxon>
        <taxon>Bacillati</taxon>
        <taxon>Bacillota</taxon>
        <taxon>Clostridia</taxon>
        <taxon>Eubacteriales</taxon>
        <taxon>Clostridiaceae</taxon>
        <taxon>Clostridiaceae incertae sedis</taxon>
        <taxon>Candidatus Limenecus</taxon>
    </lineage>
</organism>
<dbReference type="GO" id="GO:0008710">
    <property type="term" value="F:8-amino-7-oxononanoate synthase activity"/>
    <property type="evidence" value="ECO:0007669"/>
    <property type="project" value="UniProtKB-EC"/>
</dbReference>
<dbReference type="Pfam" id="PF00155">
    <property type="entry name" value="Aminotran_1_2"/>
    <property type="match status" value="1"/>
</dbReference>
<dbReference type="AlphaFoldDB" id="A0A9D1N1M9"/>
<reference evidence="14" key="1">
    <citation type="submission" date="2020-10" db="EMBL/GenBank/DDBJ databases">
        <authorList>
            <person name="Gilroy R."/>
        </authorList>
    </citation>
    <scope>NUCLEOTIDE SEQUENCE</scope>
    <source>
        <strain evidence="14">CHK154-7741</strain>
    </source>
</reference>
<accession>A0A9D1N1M9</accession>
<comment type="caution">
    <text evidence="14">The sequence shown here is derived from an EMBL/GenBank/DDBJ whole genome shotgun (WGS) entry which is preliminary data.</text>
</comment>
<evidence type="ECO:0000256" key="7">
    <source>
        <dbReference type="ARBA" id="ARBA00022756"/>
    </source>
</evidence>
<gene>
    <name evidence="14" type="ORF">IAD26_08730</name>
</gene>
<evidence type="ECO:0000256" key="9">
    <source>
        <dbReference type="ARBA" id="ARBA00032610"/>
    </source>
</evidence>
<comment type="pathway">
    <text evidence="2">Cofactor biosynthesis; biotin biosynthesis.</text>
</comment>
<dbReference type="InterPro" id="IPR015421">
    <property type="entry name" value="PyrdxlP-dep_Trfase_major"/>
</dbReference>
<name>A0A9D1N1M9_9CLOT</name>
<evidence type="ECO:0000256" key="1">
    <source>
        <dbReference type="ARBA" id="ARBA00001933"/>
    </source>
</evidence>
<comment type="similarity">
    <text evidence="3">Belongs to the class-II pyridoxal-phosphate-dependent aminotransferase family. BioF subfamily.</text>
</comment>
<evidence type="ECO:0000256" key="10">
    <source>
        <dbReference type="ARBA" id="ARBA00033381"/>
    </source>
</evidence>
<evidence type="ECO:0000259" key="13">
    <source>
        <dbReference type="Pfam" id="PF00155"/>
    </source>
</evidence>
<comment type="subunit">
    <text evidence="4">Homodimer.</text>
</comment>
<evidence type="ECO:0000256" key="8">
    <source>
        <dbReference type="ARBA" id="ARBA00022898"/>
    </source>
</evidence>
<dbReference type="Gene3D" id="3.90.1150.10">
    <property type="entry name" value="Aspartate Aminotransferase, domain 1"/>
    <property type="match status" value="1"/>
</dbReference>
<evidence type="ECO:0000256" key="2">
    <source>
        <dbReference type="ARBA" id="ARBA00004746"/>
    </source>
</evidence>
<keyword evidence="6" id="KW-0808">Transferase</keyword>
<feature type="domain" description="Aminotransferase class I/classII large" evidence="13">
    <location>
        <begin position="40"/>
        <end position="377"/>
    </location>
</feature>
<sequence length="387" mass="43563">MKSLFDRYKKELKELHDSSCERKLCSFKKAGKYIFEDNKKYLNLSSNDYLGIAEDKEVLDRFFKIADFSLGSASSRLLTGSSYVYAKLECLLAALLRKDKALIFNSGYHANVGIMSALLSKKDAVFCDKLNHASILDGIKLSEAKMFRYKHLDYEHLESLLKEHRDEFENVIIVTESLFSMDGDIADLNRLIDLKKKYNALLVVDEAHAFGVFGEKGLGVAEMQGCLSDIDLYAATFGKAVGSVGAFCAGHDVLINYLINKCRPLIFSTALPEINVAFSYCMITEIIPNLKQQRKELLVTAQKLREKLNSYGLKTMGESHIVPVILGSNENAVKVSKELIKNGYYLLPIRHPTVAKDSSRVRISLRADISYEEVENIPEIIKNVLDE</sequence>
<comment type="catalytic activity">
    <reaction evidence="11">
        <text>6-carboxyhexanoyl-[ACP] + L-alanine + H(+) = (8S)-8-amino-7-oxononanoate + holo-[ACP] + CO2</text>
        <dbReference type="Rhea" id="RHEA:42288"/>
        <dbReference type="Rhea" id="RHEA-COMP:9685"/>
        <dbReference type="Rhea" id="RHEA-COMP:9955"/>
        <dbReference type="ChEBI" id="CHEBI:15378"/>
        <dbReference type="ChEBI" id="CHEBI:16526"/>
        <dbReference type="ChEBI" id="CHEBI:57972"/>
        <dbReference type="ChEBI" id="CHEBI:64479"/>
        <dbReference type="ChEBI" id="CHEBI:78846"/>
        <dbReference type="ChEBI" id="CHEBI:149468"/>
        <dbReference type="EC" id="2.3.1.47"/>
    </reaction>
</comment>
<evidence type="ECO:0000256" key="4">
    <source>
        <dbReference type="ARBA" id="ARBA00011738"/>
    </source>
</evidence>
<evidence type="ECO:0000256" key="12">
    <source>
        <dbReference type="RuleBase" id="RU003693"/>
    </source>
</evidence>
<dbReference type="Proteomes" id="UP000886748">
    <property type="component" value="Unassembled WGS sequence"/>
</dbReference>
<dbReference type="InterPro" id="IPR015424">
    <property type="entry name" value="PyrdxlP-dep_Trfase"/>
</dbReference>
<dbReference type="EMBL" id="DVOD01000062">
    <property type="protein sequence ID" value="HIU93200.1"/>
    <property type="molecule type" value="Genomic_DNA"/>
</dbReference>
<evidence type="ECO:0000313" key="14">
    <source>
        <dbReference type="EMBL" id="HIU93200.1"/>
    </source>
</evidence>
<proteinExistence type="inferred from homology"/>
<dbReference type="SUPFAM" id="SSF53383">
    <property type="entry name" value="PLP-dependent transferases"/>
    <property type="match status" value="1"/>
</dbReference>
<dbReference type="EC" id="2.3.1.47" evidence="5"/>
<evidence type="ECO:0000256" key="3">
    <source>
        <dbReference type="ARBA" id="ARBA00010008"/>
    </source>
</evidence>
<evidence type="ECO:0000313" key="15">
    <source>
        <dbReference type="Proteomes" id="UP000886748"/>
    </source>
</evidence>
<dbReference type="PANTHER" id="PTHR13693">
    <property type="entry name" value="CLASS II AMINOTRANSFERASE/8-AMINO-7-OXONONANOATE SYNTHASE"/>
    <property type="match status" value="1"/>
</dbReference>